<dbReference type="RefSeq" id="XP_022950355.1">
    <property type="nucleotide sequence ID" value="XM_023094587.1"/>
</dbReference>
<evidence type="ECO:0000313" key="3">
    <source>
        <dbReference type="RefSeq" id="XP_022950355.1"/>
    </source>
</evidence>
<dbReference type="InterPro" id="IPR001810">
    <property type="entry name" value="F-box_dom"/>
</dbReference>
<reference evidence="3" key="1">
    <citation type="submission" date="2025-08" db="UniProtKB">
        <authorList>
            <consortium name="RefSeq"/>
        </authorList>
    </citation>
    <scope>IDENTIFICATION</scope>
    <source>
        <tissue evidence="3">Young leaves</tissue>
    </source>
</reference>
<dbReference type="InterPro" id="IPR051304">
    <property type="entry name" value="SCF_F-box_domain"/>
</dbReference>
<keyword evidence="2" id="KW-1185">Reference proteome</keyword>
<name>A0A6J1GFH5_CUCMO</name>
<dbReference type="Gene3D" id="1.20.1280.50">
    <property type="match status" value="2"/>
</dbReference>
<feature type="domain" description="F-box" evidence="1">
    <location>
        <begin position="33"/>
        <end position="75"/>
    </location>
</feature>
<feature type="domain" description="F-box" evidence="1">
    <location>
        <begin position="447"/>
        <end position="489"/>
    </location>
</feature>
<proteinExistence type="predicted"/>
<organism evidence="2 3">
    <name type="scientific">Cucurbita moschata</name>
    <name type="common">Winter crookneck squash</name>
    <name type="synonym">Cucurbita pepo var. moschata</name>
    <dbReference type="NCBI Taxonomy" id="3662"/>
    <lineage>
        <taxon>Eukaryota</taxon>
        <taxon>Viridiplantae</taxon>
        <taxon>Streptophyta</taxon>
        <taxon>Embryophyta</taxon>
        <taxon>Tracheophyta</taxon>
        <taxon>Spermatophyta</taxon>
        <taxon>Magnoliopsida</taxon>
        <taxon>eudicotyledons</taxon>
        <taxon>Gunneridae</taxon>
        <taxon>Pentapetalae</taxon>
        <taxon>rosids</taxon>
        <taxon>fabids</taxon>
        <taxon>Cucurbitales</taxon>
        <taxon>Cucurbitaceae</taxon>
        <taxon>Cucurbiteae</taxon>
        <taxon>Cucurbita</taxon>
    </lineage>
</organism>
<dbReference type="SMART" id="SM00256">
    <property type="entry name" value="FBOX"/>
    <property type="match status" value="2"/>
</dbReference>
<accession>A0A6J1GFH5</accession>
<dbReference type="PANTHER" id="PTHR47123">
    <property type="entry name" value="F-BOX PROTEIN SKIP23"/>
    <property type="match status" value="1"/>
</dbReference>
<dbReference type="Proteomes" id="UP000504609">
    <property type="component" value="Unplaced"/>
</dbReference>
<dbReference type="AlphaFoldDB" id="A0A6J1GFH5"/>
<dbReference type="Pfam" id="PF03478">
    <property type="entry name" value="Beta-prop_KIB1-4"/>
    <property type="match status" value="2"/>
</dbReference>
<dbReference type="InterPro" id="IPR036047">
    <property type="entry name" value="F-box-like_dom_sf"/>
</dbReference>
<protein>
    <submittedName>
        <fullName evidence="3">Uncharacterized protein LOC111453467</fullName>
    </submittedName>
</protein>
<dbReference type="KEGG" id="cmos:111453467"/>
<dbReference type="GeneID" id="111453467"/>
<dbReference type="PANTHER" id="PTHR47123:SF28">
    <property type="entry name" value="F-BOX DOMAIN-CONTAINING PROTEIN"/>
    <property type="match status" value="1"/>
</dbReference>
<dbReference type="SUPFAM" id="SSF81383">
    <property type="entry name" value="F-box domain"/>
    <property type="match status" value="2"/>
</dbReference>
<dbReference type="InterPro" id="IPR005174">
    <property type="entry name" value="KIB1-4_b-propeller"/>
</dbReference>
<sequence>MGVDFDSFKSRRTFIRVKSKTPMKRSPVRWSDLPPELCLVIGKRLETYIDVLRFRSVCKSWRASLPGFDGISPLSPLQFPSPANAGRGYLAAGHTLLHRRIIYCFSPLHHHRTSNSSSSRLFTKDKSAKLGTVRFVDLFSNLLVVFDDETFRKDVNFLDFRIYEVAKSYALQYTRGGLVSGITKVIMYPDSGWTDFRTRIIVAVYGRGKLGFAKHGDDNWTLIDDVNFHYNDVIMYKGQVYAVDKWGTVFWIDSSMKSVQFSVPSCGFGDHKHLVECGGELYVVDRFLLKPDPDDCIRNNPNIVTDFKVYMLDQDWGRWVDVKNLGNQAIVLGDGSCFSVSASEIEGFQANCIYFNHKQKGWFSQDCVPAVFDLKERRILEASIHGNATRCGAFQWKLVNCNYFDSSLIMRAYLNCEHNEYEYEMHTLGPSSIHELKMDNGVRWSELPPEIWLAVGKHLHNYIDAVRFRSVCRSWRSSVPPVPKISPPIRLRFPSPINTASLFVDAFLSQSTFYRLAPLIHEQSPNSSSSNQNGRLVKLEKSELGKMRFLHPLSKRLMRCNPEEHKELNLLDLRIDELAISYSLKYTDTACVPGIAKVMVFPKSTGPDVEDCTVIAVFEDGKLGFARSGDEKWTLIDEQNFHYDDVIVYNRQYYAVDRWGTVFWIDSSMRLVQFSPPLIGLGQQKHLVECGGELLVIDRFLDKERSVQHPTDIMDDAHPMAIPFRRPDNDSSPRAVDFKAHKLDQEWGTWVELKNLGNRSIILGNDCCLSVEASEFEGCKENCIYYTDVNDNEFSKRSFSRVFDLEGGRIGNILCYPGRIGIFSPPPIWLSKSLPPLKDILFAASPHRHEN</sequence>
<dbReference type="Pfam" id="PF00646">
    <property type="entry name" value="F-box"/>
    <property type="match status" value="1"/>
</dbReference>
<evidence type="ECO:0000313" key="2">
    <source>
        <dbReference type="Proteomes" id="UP000504609"/>
    </source>
</evidence>
<evidence type="ECO:0000259" key="1">
    <source>
        <dbReference type="SMART" id="SM00256"/>
    </source>
</evidence>
<gene>
    <name evidence="3" type="primary">LOC111453467</name>
</gene>